<dbReference type="GO" id="GO:0005412">
    <property type="term" value="F:D-glucose:sodium symporter activity"/>
    <property type="evidence" value="ECO:0007669"/>
    <property type="project" value="TreeGrafter"/>
</dbReference>
<feature type="transmembrane region" description="Helical" evidence="7">
    <location>
        <begin position="298"/>
        <end position="319"/>
    </location>
</feature>
<evidence type="ECO:0000256" key="6">
    <source>
        <dbReference type="RuleBase" id="RU362091"/>
    </source>
</evidence>
<dbReference type="PANTHER" id="PTHR11819:SF195">
    <property type="entry name" value="SODIUM_GLUCOSE COTRANSPORTER 4"/>
    <property type="match status" value="1"/>
</dbReference>
<keyword evidence="4 7" id="KW-1133">Transmembrane helix</keyword>
<evidence type="ECO:0000313" key="8">
    <source>
        <dbReference type="EMBL" id="KAK7094080.1"/>
    </source>
</evidence>
<feature type="transmembrane region" description="Helical" evidence="7">
    <location>
        <begin position="77"/>
        <end position="101"/>
    </location>
</feature>
<comment type="similarity">
    <text evidence="2 6">Belongs to the sodium:solute symporter (SSF) (TC 2.A.21) family.</text>
</comment>
<feature type="transmembrane region" description="Helical" evidence="7">
    <location>
        <begin position="437"/>
        <end position="459"/>
    </location>
</feature>
<evidence type="ECO:0000256" key="7">
    <source>
        <dbReference type="SAM" id="Phobius"/>
    </source>
</evidence>
<dbReference type="NCBIfam" id="TIGR00813">
    <property type="entry name" value="sss"/>
    <property type="match status" value="1"/>
</dbReference>
<evidence type="ECO:0008006" key="10">
    <source>
        <dbReference type="Google" id="ProtNLM"/>
    </source>
</evidence>
<evidence type="ECO:0000256" key="3">
    <source>
        <dbReference type="ARBA" id="ARBA00022692"/>
    </source>
</evidence>
<reference evidence="8 9" key="1">
    <citation type="submission" date="2024-02" db="EMBL/GenBank/DDBJ databases">
        <title>Chromosome-scale genome assembly of the rough periwinkle Littorina saxatilis.</title>
        <authorList>
            <person name="De Jode A."/>
            <person name="Faria R."/>
            <person name="Formenti G."/>
            <person name="Sims Y."/>
            <person name="Smith T.P."/>
            <person name="Tracey A."/>
            <person name="Wood J.M.D."/>
            <person name="Zagrodzka Z.B."/>
            <person name="Johannesson K."/>
            <person name="Butlin R.K."/>
            <person name="Leder E.H."/>
        </authorList>
    </citation>
    <scope>NUCLEOTIDE SEQUENCE [LARGE SCALE GENOMIC DNA]</scope>
    <source>
        <strain evidence="8">Snail1</strain>
        <tissue evidence="8">Muscle</tissue>
    </source>
</reference>
<dbReference type="AlphaFoldDB" id="A0AAN9AVF1"/>
<sequence>MGTVGLMAADWVVVAVYFGAVFATGIMSSFQNRGSVGGYFLAGQSANFAVVGASLFASNIGSGHFIGLAGSGAKDGIVVSAYELHAVYTLFLLGWVFLPVYKASGIYTMPEYLYKRFGGSRIRVYLAVMSLVLYVTTKIAADLYSGSVFMDQALPGTTTLYVWVIILVVIAAIFTITGGLTAVMWTDTIQTVIMTIGAFVLMVLAFKEVGGYEEMKRKYPLSLPDTAILNSSNPTYKYRSCNRPSKYWFQLMWPADEGTPWTGLVFGLTVNAVWYWCNDQVIVQRVLAAKNVTHAKMGCVLASYLKILPMWLIVFPGMISRILYPDDVACNEPARCQQICGKDNCADIAYPLLVVRLMPNGVRGLMMATMMSALISSLTSIFNSTSTIFTIDIWHRVRKSASDVELMLVGRLAVLVLIVISIIWVPVVRQKKTLFDYIQKMTAYLGAPVCAAYVVAVLWKRATEPAIFWSMMAGTIVGVVRFFWEQYGVVGAKCGEDVTQPAGADAVLKLHFLHFGALLFVFTTLLIVAISLVTKAPGEEFYMGRTFSTRHCLHVEEKEENVEKDLPPQYFRKLMGDKTLQQQPFRVRAILWMCGVEDMVQPKENAVMGAMNRSIFEETRMSYVMHVNIGVALVFITGYWAFYSV</sequence>
<evidence type="ECO:0000256" key="1">
    <source>
        <dbReference type="ARBA" id="ARBA00004141"/>
    </source>
</evidence>
<dbReference type="InterPro" id="IPR001734">
    <property type="entry name" value="Na/solute_symporter"/>
</dbReference>
<dbReference type="CDD" id="cd10329">
    <property type="entry name" value="SLC5sbd_SGLT1-like"/>
    <property type="match status" value="1"/>
</dbReference>
<gene>
    <name evidence="8" type="ORF">V1264_007748</name>
</gene>
<protein>
    <recommendedName>
        <fullName evidence="10">Sodium/glucose cotransporter 4</fullName>
    </recommendedName>
</protein>
<dbReference type="Proteomes" id="UP001374579">
    <property type="component" value="Unassembled WGS sequence"/>
</dbReference>
<organism evidence="8 9">
    <name type="scientific">Littorina saxatilis</name>
    <dbReference type="NCBI Taxonomy" id="31220"/>
    <lineage>
        <taxon>Eukaryota</taxon>
        <taxon>Metazoa</taxon>
        <taxon>Spiralia</taxon>
        <taxon>Lophotrochozoa</taxon>
        <taxon>Mollusca</taxon>
        <taxon>Gastropoda</taxon>
        <taxon>Caenogastropoda</taxon>
        <taxon>Littorinimorpha</taxon>
        <taxon>Littorinoidea</taxon>
        <taxon>Littorinidae</taxon>
        <taxon>Littorina</taxon>
    </lineage>
</organism>
<evidence type="ECO:0000256" key="2">
    <source>
        <dbReference type="ARBA" id="ARBA00006434"/>
    </source>
</evidence>
<feature type="transmembrane region" description="Helical" evidence="7">
    <location>
        <begin position="466"/>
        <end position="484"/>
    </location>
</feature>
<feature type="transmembrane region" description="Helical" evidence="7">
    <location>
        <begin position="258"/>
        <end position="277"/>
    </location>
</feature>
<feature type="transmembrane region" description="Helical" evidence="7">
    <location>
        <begin position="6"/>
        <end position="27"/>
    </location>
</feature>
<evidence type="ECO:0000256" key="5">
    <source>
        <dbReference type="ARBA" id="ARBA00023136"/>
    </source>
</evidence>
<name>A0AAN9AVF1_9CAEN</name>
<dbReference type="PANTHER" id="PTHR11819">
    <property type="entry name" value="SOLUTE CARRIER FAMILY 5"/>
    <property type="match status" value="1"/>
</dbReference>
<dbReference type="Gene3D" id="1.20.1730.10">
    <property type="entry name" value="Sodium/glucose cotransporter"/>
    <property type="match status" value="1"/>
</dbReference>
<dbReference type="Pfam" id="PF00474">
    <property type="entry name" value="SSF"/>
    <property type="match status" value="1"/>
</dbReference>
<feature type="transmembrane region" description="Helical" evidence="7">
    <location>
        <begin position="122"/>
        <end position="141"/>
    </location>
</feature>
<feature type="transmembrane region" description="Helical" evidence="7">
    <location>
        <begin position="161"/>
        <end position="185"/>
    </location>
</feature>
<dbReference type="GO" id="GO:0005886">
    <property type="term" value="C:plasma membrane"/>
    <property type="evidence" value="ECO:0007669"/>
    <property type="project" value="TreeGrafter"/>
</dbReference>
<dbReference type="EMBL" id="JBAMIC010000019">
    <property type="protein sequence ID" value="KAK7094080.1"/>
    <property type="molecule type" value="Genomic_DNA"/>
</dbReference>
<feature type="transmembrane region" description="Helical" evidence="7">
    <location>
        <begin position="623"/>
        <end position="642"/>
    </location>
</feature>
<keyword evidence="5 7" id="KW-0472">Membrane</keyword>
<feature type="transmembrane region" description="Helical" evidence="7">
    <location>
        <begin position="406"/>
        <end position="425"/>
    </location>
</feature>
<keyword evidence="9" id="KW-1185">Reference proteome</keyword>
<accession>A0AAN9AVF1</accession>
<proteinExistence type="inferred from homology"/>
<comment type="caution">
    <text evidence="8">The sequence shown here is derived from an EMBL/GenBank/DDBJ whole genome shotgun (WGS) entry which is preliminary data.</text>
</comment>
<comment type="subcellular location">
    <subcellularLocation>
        <location evidence="1">Membrane</location>
        <topology evidence="1">Multi-pass membrane protein</topology>
    </subcellularLocation>
</comment>
<evidence type="ECO:0000313" key="9">
    <source>
        <dbReference type="Proteomes" id="UP001374579"/>
    </source>
</evidence>
<feature type="transmembrane region" description="Helical" evidence="7">
    <location>
        <begin position="192"/>
        <end position="212"/>
    </location>
</feature>
<dbReference type="InterPro" id="IPR038377">
    <property type="entry name" value="Na/Glc_symporter_sf"/>
</dbReference>
<evidence type="ECO:0000256" key="4">
    <source>
        <dbReference type="ARBA" id="ARBA00022989"/>
    </source>
</evidence>
<feature type="transmembrane region" description="Helical" evidence="7">
    <location>
        <begin position="512"/>
        <end position="533"/>
    </location>
</feature>
<dbReference type="PROSITE" id="PS50283">
    <property type="entry name" value="NA_SOLUT_SYMP_3"/>
    <property type="match status" value="1"/>
</dbReference>
<feature type="transmembrane region" description="Helical" evidence="7">
    <location>
        <begin position="365"/>
        <end position="394"/>
    </location>
</feature>
<keyword evidence="3 7" id="KW-0812">Transmembrane</keyword>